<reference evidence="1" key="1">
    <citation type="submission" date="2019-04" db="EMBL/GenBank/DDBJ databases">
        <title>Sequencing of skin fungus with MAO and IRED activity.</title>
        <authorList>
            <person name="Marsaioli A.J."/>
            <person name="Bonatto J.M.C."/>
            <person name="Reis Junior O."/>
        </authorList>
    </citation>
    <scope>NUCLEOTIDE SEQUENCE</scope>
    <source>
        <strain evidence="1">30M1</strain>
    </source>
</reference>
<comment type="caution">
    <text evidence="1">The sequence shown here is derived from an EMBL/GenBank/DDBJ whole genome shotgun (WGS) entry which is preliminary data.</text>
</comment>
<dbReference type="EMBL" id="SWKU01000043">
    <property type="protein sequence ID" value="KAF2994178.1"/>
    <property type="molecule type" value="Genomic_DNA"/>
</dbReference>
<sequence length="125" mass="14422">MASSHIKLPDKGRALFDVRANDDEAYEFVQELRLFLQAYRNSGPHRVKDASAVNIPVSTIQPDFEFKLCLCQTDLQRQYTLACNYKSSGDFDHYRISDFRAKDGKKLIPLKTWLTPRIRALTNVL</sequence>
<gene>
    <name evidence="1" type="ORF">E8E13_001684</name>
</gene>
<protein>
    <submittedName>
        <fullName evidence="1">Uncharacterized protein</fullName>
    </submittedName>
</protein>
<dbReference type="Proteomes" id="UP000801428">
    <property type="component" value="Unassembled WGS sequence"/>
</dbReference>
<accession>A0A9P4T4W0</accession>
<keyword evidence="2" id="KW-1185">Reference proteome</keyword>
<proteinExistence type="predicted"/>
<evidence type="ECO:0000313" key="1">
    <source>
        <dbReference type="EMBL" id="KAF2994178.1"/>
    </source>
</evidence>
<dbReference type="AlphaFoldDB" id="A0A9P4T4W0"/>
<name>A0A9P4T4W0_CURKU</name>
<evidence type="ECO:0000313" key="2">
    <source>
        <dbReference type="Proteomes" id="UP000801428"/>
    </source>
</evidence>
<organism evidence="1 2">
    <name type="scientific">Curvularia kusanoi</name>
    <name type="common">Cochliobolus kusanoi</name>
    <dbReference type="NCBI Taxonomy" id="90978"/>
    <lineage>
        <taxon>Eukaryota</taxon>
        <taxon>Fungi</taxon>
        <taxon>Dikarya</taxon>
        <taxon>Ascomycota</taxon>
        <taxon>Pezizomycotina</taxon>
        <taxon>Dothideomycetes</taxon>
        <taxon>Pleosporomycetidae</taxon>
        <taxon>Pleosporales</taxon>
        <taxon>Pleosporineae</taxon>
        <taxon>Pleosporaceae</taxon>
        <taxon>Curvularia</taxon>
    </lineage>
</organism>